<evidence type="ECO:0000313" key="8">
    <source>
        <dbReference type="EMBL" id="KAF7409782.1"/>
    </source>
</evidence>
<keyword evidence="5 7" id="KW-1133">Transmembrane helix</keyword>
<feature type="transmembrane region" description="Helical" evidence="7">
    <location>
        <begin position="107"/>
        <end position="132"/>
    </location>
</feature>
<comment type="caution">
    <text evidence="8">The sequence shown here is derived from an EMBL/GenBank/DDBJ whole genome shotgun (WGS) entry which is preliminary data.</text>
</comment>
<dbReference type="PANTHER" id="PTHR16024">
    <property type="entry name" value="XK-RELATED PROTEIN"/>
    <property type="match status" value="1"/>
</dbReference>
<keyword evidence="6 7" id="KW-0472">Membrane</keyword>
<feature type="transmembrane region" description="Helical" evidence="7">
    <location>
        <begin position="73"/>
        <end position="95"/>
    </location>
</feature>
<proteinExistence type="inferred from homology"/>
<name>A0A834KPP2_VESGE</name>
<comment type="subcellular location">
    <subcellularLocation>
        <location evidence="1">Cell membrane</location>
        <topology evidence="1">Multi-pass membrane protein</topology>
    </subcellularLocation>
    <subcellularLocation>
        <location evidence="7">Membrane</location>
        <topology evidence="7">Multi-pass membrane protein</topology>
    </subcellularLocation>
</comment>
<dbReference type="InterPro" id="IPR050895">
    <property type="entry name" value="XK-related_scramblase"/>
</dbReference>
<evidence type="ECO:0000256" key="1">
    <source>
        <dbReference type="ARBA" id="ARBA00004651"/>
    </source>
</evidence>
<dbReference type="InterPro" id="IPR018629">
    <property type="entry name" value="XK-rel"/>
</dbReference>
<evidence type="ECO:0000256" key="6">
    <source>
        <dbReference type="ARBA" id="ARBA00023136"/>
    </source>
</evidence>
<evidence type="ECO:0000313" key="9">
    <source>
        <dbReference type="Proteomes" id="UP000617340"/>
    </source>
</evidence>
<feature type="transmembrane region" description="Helical" evidence="7">
    <location>
        <begin position="184"/>
        <end position="207"/>
    </location>
</feature>
<dbReference type="PANTHER" id="PTHR16024:SF28">
    <property type="entry name" value="XK-RELATED PROTEIN"/>
    <property type="match status" value="1"/>
</dbReference>
<gene>
    <name evidence="8" type="ORF">HZH68_004163</name>
</gene>
<accession>A0A834KPP2</accession>
<sequence>MAAKMAAAELKQKHVSFAEISKSNISQTVSHREIECYQFKIKDLLYYLCSIFFLFTDTVTDSFAFVQYLLQGYTLWGCLSISFTIIPAGIIQLFSLRWQQSDGSVKLIHWISHIFFLGIFHRYLILLYTAVYSLKNKQFVKDKKSVYRKESDICMLQLFKSFMGAAPQLVLQLYIIVILHDAPIWTSMSTMASLCSLIWAIGTYIKAMHKINPNHNNESWISLMLQYLWRGGMLTSRLTVLVLIAICLRKWFSLFLGLHWLSMTVWVIFQNTDFCSTIWEERIYNCIIGLIYCFDFFNLCEGKSRYKVFAFYLIIVIENLSSLVIYMLNFKQTITIDILILMIFFIVGGMLIGLISMLLYYTKFHPTRHLSLDKVSSQNSNVIVTSNTDTPRSFKQYYCDSLPQSSNMSTRMISEEVTADKQFLLTNIVQNTDCLEEGIVNEAYKIENEIKITEHMVSKCEKSPNSSLKDKETLSLHEKDISIINSCLKCNRIVHNNCKDTINVICNCLENTIPLENSLSTIHHRKRRGICLPIIEDLDKEKNFTVINSNVHISSQKCGDICSSGQHTLAIDTDAERLKSDFKHCKIPIASSDIDIKSNKSVDNKKFCSLEETLGDISGVLNTIRNKEELQIATISHNDKDLDTTKLSKDLQQKDETMSCVTSIHDYENVCPLGVARPPWCIRSWKGYTDIETYLHDDSVVRDRRRDTLTSTTTGTTYSSDFSDGTCTSSLIRRILKQNDYLDTLTYDIVDSNELKVKCNNDLYTSSNTEEQNATLYAAKPIVIDDTGGMFSLGTIVEEHDNDDDDDDDEDIFSVTTKSIEPACTSVSSLVNTIDQIRTSAAENSPRHIYHRTESHWSDMTQKDLSFTNMLFSNKFHDTFVDDVSFAKSPDKSPDKIAEKCELNTIRELVRSCTIESIKKTPLIDAILSDSPILGSRAKIQKQINGTTSSHVFNSNEHDLYIEMNSLIPVVNLKDTRIDIIDDKPCDLKAITENRNFNVSTSISDKSVKESSTSVCSINDVMSDNQCKKHEKTINYTKKKWSLLKEKFEPKSQQLVYMVTPNKGITVEHMNFSKNSETLTKNVSILLKKAPGLSFTHDKENLAPIATVKDNITNKYSDVYIEKSNNIYENEETLYNVQFNMKDKRHVFLEQVLKRKKSFIQNIKNL</sequence>
<dbReference type="GO" id="GO:0005886">
    <property type="term" value="C:plasma membrane"/>
    <property type="evidence" value="ECO:0007669"/>
    <property type="project" value="UniProtKB-SubCell"/>
</dbReference>
<dbReference type="EMBL" id="JACSDZ010000003">
    <property type="protein sequence ID" value="KAF7409782.1"/>
    <property type="molecule type" value="Genomic_DNA"/>
</dbReference>
<feature type="transmembrane region" description="Helical" evidence="7">
    <location>
        <begin position="309"/>
        <end position="328"/>
    </location>
</feature>
<keyword evidence="4 7" id="KW-0812">Transmembrane</keyword>
<evidence type="ECO:0000256" key="7">
    <source>
        <dbReference type="RuleBase" id="RU910716"/>
    </source>
</evidence>
<organism evidence="8 9">
    <name type="scientific">Vespula germanica</name>
    <name type="common">German yellow jacket</name>
    <name type="synonym">Paravespula germanica</name>
    <dbReference type="NCBI Taxonomy" id="30212"/>
    <lineage>
        <taxon>Eukaryota</taxon>
        <taxon>Metazoa</taxon>
        <taxon>Ecdysozoa</taxon>
        <taxon>Arthropoda</taxon>
        <taxon>Hexapoda</taxon>
        <taxon>Insecta</taxon>
        <taxon>Pterygota</taxon>
        <taxon>Neoptera</taxon>
        <taxon>Endopterygota</taxon>
        <taxon>Hymenoptera</taxon>
        <taxon>Apocrita</taxon>
        <taxon>Aculeata</taxon>
        <taxon>Vespoidea</taxon>
        <taxon>Vespidae</taxon>
        <taxon>Vespinae</taxon>
        <taxon>Vespula</taxon>
    </lineage>
</organism>
<evidence type="ECO:0000256" key="2">
    <source>
        <dbReference type="ARBA" id="ARBA00008789"/>
    </source>
</evidence>
<comment type="similarity">
    <text evidence="2 7">Belongs to the XK family.</text>
</comment>
<keyword evidence="9" id="KW-1185">Reference proteome</keyword>
<protein>
    <recommendedName>
        <fullName evidence="7">XK-related protein</fullName>
    </recommendedName>
</protein>
<dbReference type="Proteomes" id="UP000617340">
    <property type="component" value="Unassembled WGS sequence"/>
</dbReference>
<dbReference type="AlphaFoldDB" id="A0A834KPP2"/>
<reference evidence="8" key="1">
    <citation type="journal article" date="2020" name="G3 (Bethesda)">
        <title>High-Quality Assemblies for Three Invasive Social Wasps from the &lt;i&gt;Vespula&lt;/i&gt; Genus.</title>
        <authorList>
            <person name="Harrop T.W.R."/>
            <person name="Guhlin J."/>
            <person name="McLaughlin G.M."/>
            <person name="Permina E."/>
            <person name="Stockwell P."/>
            <person name="Gilligan J."/>
            <person name="Le Lec M.F."/>
            <person name="Gruber M.A.M."/>
            <person name="Quinn O."/>
            <person name="Lovegrove M."/>
            <person name="Duncan E.J."/>
            <person name="Remnant E.J."/>
            <person name="Van Eeckhoven J."/>
            <person name="Graham B."/>
            <person name="Knapp R.A."/>
            <person name="Langford K.W."/>
            <person name="Kronenberg Z."/>
            <person name="Press M.O."/>
            <person name="Eacker S.M."/>
            <person name="Wilson-Rankin E.E."/>
            <person name="Purcell J."/>
            <person name="Lester P.J."/>
            <person name="Dearden P.K."/>
        </authorList>
    </citation>
    <scope>NUCLEOTIDE SEQUENCE</scope>
    <source>
        <strain evidence="8">Linc-1</strain>
    </source>
</reference>
<dbReference type="Pfam" id="PF09815">
    <property type="entry name" value="XK-related"/>
    <property type="match status" value="1"/>
</dbReference>
<feature type="transmembrane region" description="Helical" evidence="7">
    <location>
        <begin position="340"/>
        <end position="361"/>
    </location>
</feature>
<keyword evidence="3" id="KW-1003">Cell membrane</keyword>
<evidence type="ECO:0000256" key="4">
    <source>
        <dbReference type="ARBA" id="ARBA00022692"/>
    </source>
</evidence>
<evidence type="ECO:0000256" key="5">
    <source>
        <dbReference type="ARBA" id="ARBA00022989"/>
    </source>
</evidence>
<feature type="transmembrane region" description="Helical" evidence="7">
    <location>
        <begin position="153"/>
        <end position="178"/>
    </location>
</feature>
<evidence type="ECO:0000256" key="3">
    <source>
        <dbReference type="ARBA" id="ARBA00022475"/>
    </source>
</evidence>
<feature type="transmembrane region" description="Helical" evidence="7">
    <location>
        <begin position="44"/>
        <end position="66"/>
    </location>
</feature>